<dbReference type="RefSeq" id="XP_042611477.1">
    <property type="nucleotide sequence ID" value="XM_042755543.1"/>
</dbReference>
<dbReference type="AlphaFoldDB" id="A0A9Q9Y0P0"/>
<organism evidence="1">
    <name type="scientific">Cyprinus carpio</name>
    <name type="common">Common carp</name>
    <dbReference type="NCBI Taxonomy" id="7962"/>
    <lineage>
        <taxon>Eukaryota</taxon>
        <taxon>Metazoa</taxon>
        <taxon>Chordata</taxon>
        <taxon>Craniata</taxon>
        <taxon>Vertebrata</taxon>
        <taxon>Euteleostomi</taxon>
        <taxon>Actinopterygii</taxon>
        <taxon>Neopterygii</taxon>
        <taxon>Teleostei</taxon>
        <taxon>Ostariophysi</taxon>
        <taxon>Cypriniformes</taxon>
        <taxon>Cyprinidae</taxon>
        <taxon>Cyprininae</taxon>
        <taxon>Cyprinus</taxon>
    </lineage>
</organism>
<name>A0A9Q9Y0P0_CYPCA</name>
<dbReference type="InterPro" id="IPR039782">
    <property type="entry name" value="VPS13B"/>
</dbReference>
<dbReference type="Proteomes" id="UP001155660">
    <property type="component" value="Unplaced"/>
</dbReference>
<reference evidence="1" key="1">
    <citation type="submission" date="2025-08" db="UniProtKB">
        <authorList>
            <consortium name="RefSeq"/>
        </authorList>
    </citation>
    <scope>IDENTIFICATION</scope>
    <source>
        <tissue evidence="1">Muscle</tissue>
    </source>
</reference>
<dbReference type="OrthoDB" id="8922018at2759"/>
<sequence>MAEMEDMSASVDVQDVYTKVKCKVGSFHIDHYRSSAEESPSGGVVLSCTEKLNRRTVLLRPLSKQEPYSHFIFFPPTAGEGSGGLAPAARLPVSDLHAGRDAECAAQADGASGACAGVSEAV</sequence>
<dbReference type="PANTHER" id="PTHR12517:SF0">
    <property type="entry name" value="INTERMEMBRANE LIPID TRANSFER PROTEIN VPS13B"/>
    <property type="match status" value="1"/>
</dbReference>
<proteinExistence type="predicted"/>
<accession>A0A9Q9Y0P0</accession>
<dbReference type="KEGG" id="ccar:122144551"/>
<protein>
    <submittedName>
        <fullName evidence="1">Vacuolar protein sorting-associated protein 13B-like</fullName>
    </submittedName>
</protein>
<dbReference type="GeneID" id="122144551"/>
<dbReference type="PANTHER" id="PTHR12517">
    <property type="entry name" value="VACUOLAR PROTEIN SORTING-ASSOCIATED PROTEIN 13B"/>
    <property type="match status" value="1"/>
</dbReference>
<gene>
    <name evidence="1" type="primary">LOC122144551</name>
</gene>
<evidence type="ECO:0000313" key="1">
    <source>
        <dbReference type="RefSeq" id="XP_042611477.1"/>
    </source>
</evidence>